<reference evidence="2 3" key="1">
    <citation type="journal article" date="2023" name="Plants (Basel)">
        <title>Bridging the Gap: Combining Genomics and Transcriptomics Approaches to Understand Stylosanthes scabra, an Orphan Legume from the Brazilian Caatinga.</title>
        <authorList>
            <person name="Ferreira-Neto J.R.C."/>
            <person name="da Silva M.D."/>
            <person name="Binneck E."/>
            <person name="de Melo N.F."/>
            <person name="da Silva R.H."/>
            <person name="de Melo A.L.T.M."/>
            <person name="Pandolfi V."/>
            <person name="Bustamante F.O."/>
            <person name="Brasileiro-Vidal A.C."/>
            <person name="Benko-Iseppon A.M."/>
        </authorList>
    </citation>
    <scope>NUCLEOTIDE SEQUENCE [LARGE SCALE GENOMIC DNA]</scope>
    <source>
        <tissue evidence="2">Leaves</tissue>
    </source>
</reference>
<comment type="caution">
    <text evidence="2">The sequence shown here is derived from an EMBL/GenBank/DDBJ whole genome shotgun (WGS) entry which is preliminary data.</text>
</comment>
<evidence type="ECO:0000313" key="2">
    <source>
        <dbReference type="EMBL" id="MED6115458.1"/>
    </source>
</evidence>
<dbReference type="Proteomes" id="UP001341840">
    <property type="component" value="Unassembled WGS sequence"/>
</dbReference>
<dbReference type="EMBL" id="JASCZI010001781">
    <property type="protein sequence ID" value="MED6115458.1"/>
    <property type="molecule type" value="Genomic_DNA"/>
</dbReference>
<keyword evidence="3" id="KW-1185">Reference proteome</keyword>
<evidence type="ECO:0000256" key="1">
    <source>
        <dbReference type="SAM" id="MobiDB-lite"/>
    </source>
</evidence>
<feature type="compositionally biased region" description="Basic and acidic residues" evidence="1">
    <location>
        <begin position="36"/>
        <end position="55"/>
    </location>
</feature>
<feature type="compositionally biased region" description="Basic and acidic residues" evidence="1">
    <location>
        <begin position="70"/>
        <end position="80"/>
    </location>
</feature>
<gene>
    <name evidence="2" type="ORF">PIB30_090872</name>
</gene>
<sequence>MEESIHVVFDESNSHISRKDTSDDLVASFDSLNLDGEEKEKETNEASTKETKGDEEVQIIEPSTQGKSNELPKEWRTSKEHPLENIIGDISKGVLIKTINEGFEELSLKAKQRQEKENEVHKRLEEG</sequence>
<accession>A0ABU6QUI8</accession>
<protein>
    <submittedName>
        <fullName evidence="2">Uncharacterized protein</fullName>
    </submittedName>
</protein>
<feature type="region of interest" description="Disordered" evidence="1">
    <location>
        <begin position="1"/>
        <end position="80"/>
    </location>
</feature>
<feature type="compositionally biased region" description="Basic and acidic residues" evidence="1">
    <location>
        <begin position="1"/>
        <end position="22"/>
    </location>
</feature>
<evidence type="ECO:0000313" key="3">
    <source>
        <dbReference type="Proteomes" id="UP001341840"/>
    </source>
</evidence>
<name>A0ABU6QUI8_9FABA</name>
<proteinExistence type="predicted"/>
<organism evidence="2 3">
    <name type="scientific">Stylosanthes scabra</name>
    <dbReference type="NCBI Taxonomy" id="79078"/>
    <lineage>
        <taxon>Eukaryota</taxon>
        <taxon>Viridiplantae</taxon>
        <taxon>Streptophyta</taxon>
        <taxon>Embryophyta</taxon>
        <taxon>Tracheophyta</taxon>
        <taxon>Spermatophyta</taxon>
        <taxon>Magnoliopsida</taxon>
        <taxon>eudicotyledons</taxon>
        <taxon>Gunneridae</taxon>
        <taxon>Pentapetalae</taxon>
        <taxon>rosids</taxon>
        <taxon>fabids</taxon>
        <taxon>Fabales</taxon>
        <taxon>Fabaceae</taxon>
        <taxon>Papilionoideae</taxon>
        <taxon>50 kb inversion clade</taxon>
        <taxon>dalbergioids sensu lato</taxon>
        <taxon>Dalbergieae</taxon>
        <taxon>Pterocarpus clade</taxon>
        <taxon>Stylosanthes</taxon>
    </lineage>
</organism>
<feature type="non-terminal residue" evidence="2">
    <location>
        <position position="127"/>
    </location>
</feature>